<dbReference type="GO" id="GO:0005737">
    <property type="term" value="C:cytoplasm"/>
    <property type="evidence" value="ECO:0007669"/>
    <property type="project" value="TreeGrafter"/>
</dbReference>
<dbReference type="EMBL" id="WLVL01000004">
    <property type="protein sequence ID" value="MTB70684.1"/>
    <property type="molecule type" value="Genomic_DNA"/>
</dbReference>
<accession>A0A6I3I3E0</accession>
<dbReference type="GO" id="GO:0016853">
    <property type="term" value="F:isomerase activity"/>
    <property type="evidence" value="ECO:0007669"/>
    <property type="project" value="TreeGrafter"/>
</dbReference>
<dbReference type="PANTHER" id="PTHR13774">
    <property type="entry name" value="PHENAZINE BIOSYNTHESIS PROTEIN"/>
    <property type="match status" value="1"/>
</dbReference>
<evidence type="ECO:0000256" key="1">
    <source>
        <dbReference type="PIRSR" id="PIRSR016184-1"/>
    </source>
</evidence>
<dbReference type="Gene3D" id="3.10.310.10">
    <property type="entry name" value="Diaminopimelate Epimerase, Chain A, domain 1"/>
    <property type="match status" value="2"/>
</dbReference>
<proteinExistence type="predicted"/>
<name>A0A6I3I3E0_9MICO</name>
<dbReference type="Proteomes" id="UP000431092">
    <property type="component" value="Unassembled WGS sequence"/>
</dbReference>
<organism evidence="2 3">
    <name type="scientific">Arsenicicoccus cauae</name>
    <dbReference type="NCBI Taxonomy" id="2663847"/>
    <lineage>
        <taxon>Bacteria</taxon>
        <taxon>Bacillati</taxon>
        <taxon>Actinomycetota</taxon>
        <taxon>Actinomycetes</taxon>
        <taxon>Micrococcales</taxon>
        <taxon>Intrasporangiaceae</taxon>
        <taxon>Arsenicicoccus</taxon>
    </lineage>
</organism>
<feature type="active site" evidence="1">
    <location>
        <position position="47"/>
    </location>
</feature>
<dbReference type="PIRSF" id="PIRSF016184">
    <property type="entry name" value="PhzC_PhzF"/>
    <property type="match status" value="1"/>
</dbReference>
<evidence type="ECO:0000313" key="3">
    <source>
        <dbReference type="Proteomes" id="UP000431092"/>
    </source>
</evidence>
<dbReference type="SUPFAM" id="SSF54506">
    <property type="entry name" value="Diaminopimelate epimerase-like"/>
    <property type="match status" value="1"/>
</dbReference>
<protein>
    <submittedName>
        <fullName evidence="2">PhzF family phenazine biosynthesis protein</fullName>
    </submittedName>
</protein>
<dbReference type="Pfam" id="PF02567">
    <property type="entry name" value="PhzC-PhzF"/>
    <property type="match status" value="1"/>
</dbReference>
<dbReference type="AlphaFoldDB" id="A0A6I3I3E0"/>
<dbReference type="RefSeq" id="WP_154592045.1">
    <property type="nucleotide sequence ID" value="NZ_WLVL01000004.1"/>
</dbReference>
<comment type="caution">
    <text evidence="2">The sequence shown here is derived from an EMBL/GenBank/DDBJ whole genome shotgun (WGS) entry which is preliminary data.</text>
</comment>
<reference evidence="2 3" key="1">
    <citation type="submission" date="2019-11" db="EMBL/GenBank/DDBJ databases">
        <title>Whole genome sequencing identifies a novel species of the genus Arsenicicoccus isolated from human blood.</title>
        <authorList>
            <person name="Jeong J.H."/>
            <person name="Kweon O.J."/>
            <person name="Kim H.R."/>
            <person name="Kim T.-H."/>
            <person name="Ha S.-M."/>
            <person name="Lee M.-K."/>
        </authorList>
    </citation>
    <scope>NUCLEOTIDE SEQUENCE [LARGE SCALE GENOMIC DNA]</scope>
    <source>
        <strain evidence="2 3">MKL-02</strain>
    </source>
</reference>
<sequence length="280" mass="30614">MPSDYRILNVFTTPDDLFSGNAVAVFTDAGGLDEETMKRTARQLGTECSFITGKDDEGHATVRFFQPEGASGFAGSASMATAHVVRELDGGEGDVYLAGRKQLIHVIDSGDRWTMLGRSSVIEEIRTEKRFLAGLVGRKIPAIVDPTVKVTFTRSTIVLQLATAQDVRESKIDARLLHQYAMLLHVEPQIYVWAWREDGDVASRMFYGPQGGVLEVAATASGAGRLGEVLVSRGERDQHYRVYQGEDIERPSMIHLDIDADGQVSLGGIVKEVARGQMAL</sequence>
<keyword evidence="3" id="KW-1185">Reference proteome</keyword>
<gene>
    <name evidence="2" type="ORF">GGG17_01565</name>
</gene>
<evidence type="ECO:0000313" key="2">
    <source>
        <dbReference type="EMBL" id="MTB70684.1"/>
    </source>
</evidence>
<dbReference type="InterPro" id="IPR003719">
    <property type="entry name" value="Phenazine_PhzF-like"/>
</dbReference>